<evidence type="ECO:0000259" key="1">
    <source>
        <dbReference type="Pfam" id="PF00403"/>
    </source>
</evidence>
<dbReference type="CDD" id="cd00371">
    <property type="entry name" value="HMA"/>
    <property type="match status" value="1"/>
</dbReference>
<sequence length="107" mass="11278">MTRFILTIVALILGIMPDLKAGDKATAAHVYEGRITGLFCGACAGKVKASLRKLAGVAEVKITSTSETGVQKVRIESSSADITKEAAILALGEDARSFTLLDLEKLQ</sequence>
<evidence type="ECO:0000313" key="2">
    <source>
        <dbReference type="EMBL" id="RBP45905.1"/>
    </source>
</evidence>
<reference evidence="2 3" key="1">
    <citation type="submission" date="2018-06" db="EMBL/GenBank/DDBJ databases">
        <title>Genomic Encyclopedia of Type Strains, Phase IV (KMG-IV): sequencing the most valuable type-strain genomes for metagenomic binning, comparative biology and taxonomic classification.</title>
        <authorList>
            <person name="Goeker M."/>
        </authorList>
    </citation>
    <scope>NUCLEOTIDE SEQUENCE [LARGE SCALE GENOMIC DNA]</scope>
    <source>
        <strain evidence="2 3">DSM 25532</strain>
    </source>
</reference>
<dbReference type="InterPro" id="IPR036163">
    <property type="entry name" value="HMA_dom_sf"/>
</dbReference>
<dbReference type="Gene3D" id="3.30.70.100">
    <property type="match status" value="1"/>
</dbReference>
<dbReference type="InterPro" id="IPR006121">
    <property type="entry name" value="HMA_dom"/>
</dbReference>
<proteinExistence type="predicted"/>
<dbReference type="GO" id="GO:0046872">
    <property type="term" value="F:metal ion binding"/>
    <property type="evidence" value="ECO:0007669"/>
    <property type="project" value="InterPro"/>
</dbReference>
<comment type="caution">
    <text evidence="2">The sequence shown here is derived from an EMBL/GenBank/DDBJ whole genome shotgun (WGS) entry which is preliminary data.</text>
</comment>
<feature type="domain" description="HMA" evidence="1">
    <location>
        <begin position="34"/>
        <end position="88"/>
    </location>
</feature>
<gene>
    <name evidence="2" type="ORF">DES53_102289</name>
</gene>
<dbReference type="Proteomes" id="UP000253426">
    <property type="component" value="Unassembled WGS sequence"/>
</dbReference>
<dbReference type="OrthoDB" id="196968at2"/>
<organism evidence="2 3">
    <name type="scientific">Roseimicrobium gellanilyticum</name>
    <dbReference type="NCBI Taxonomy" id="748857"/>
    <lineage>
        <taxon>Bacteria</taxon>
        <taxon>Pseudomonadati</taxon>
        <taxon>Verrucomicrobiota</taxon>
        <taxon>Verrucomicrobiia</taxon>
        <taxon>Verrucomicrobiales</taxon>
        <taxon>Verrucomicrobiaceae</taxon>
        <taxon>Roseimicrobium</taxon>
    </lineage>
</organism>
<protein>
    <submittedName>
        <fullName evidence="2">Copper chaperone CopZ</fullName>
    </submittedName>
</protein>
<accession>A0A366HQF7</accession>
<dbReference type="SUPFAM" id="SSF55008">
    <property type="entry name" value="HMA, heavy metal-associated domain"/>
    <property type="match status" value="1"/>
</dbReference>
<evidence type="ECO:0000313" key="3">
    <source>
        <dbReference type="Proteomes" id="UP000253426"/>
    </source>
</evidence>
<name>A0A366HQF7_9BACT</name>
<dbReference type="EMBL" id="QNRR01000002">
    <property type="protein sequence ID" value="RBP45905.1"/>
    <property type="molecule type" value="Genomic_DNA"/>
</dbReference>
<dbReference type="AlphaFoldDB" id="A0A366HQF7"/>
<dbReference type="Pfam" id="PF00403">
    <property type="entry name" value="HMA"/>
    <property type="match status" value="1"/>
</dbReference>
<keyword evidence="3" id="KW-1185">Reference proteome</keyword>
<dbReference type="RefSeq" id="WP_113957466.1">
    <property type="nucleotide sequence ID" value="NZ_QNRR01000002.1"/>
</dbReference>